<dbReference type="EMBL" id="QKUF01000002">
    <property type="protein sequence ID" value="PZW34509.1"/>
    <property type="molecule type" value="Genomic_DNA"/>
</dbReference>
<protein>
    <submittedName>
        <fullName evidence="4">Tetratricopeptide repeat protein</fullName>
    </submittedName>
</protein>
<keyword evidence="3" id="KW-1133">Transmembrane helix</keyword>
<dbReference type="Pfam" id="PF13424">
    <property type="entry name" value="TPR_12"/>
    <property type="match status" value="1"/>
</dbReference>
<accession>A0A326UCZ9</accession>
<evidence type="ECO:0000313" key="5">
    <source>
        <dbReference type="Proteomes" id="UP000248806"/>
    </source>
</evidence>
<organism evidence="4 5">
    <name type="scientific">Thermosporothrix hazakensis</name>
    <dbReference type="NCBI Taxonomy" id="644383"/>
    <lineage>
        <taxon>Bacteria</taxon>
        <taxon>Bacillati</taxon>
        <taxon>Chloroflexota</taxon>
        <taxon>Ktedonobacteria</taxon>
        <taxon>Ktedonobacterales</taxon>
        <taxon>Thermosporotrichaceae</taxon>
        <taxon>Thermosporothrix</taxon>
    </lineage>
</organism>
<dbReference type="PANTHER" id="PTHR10098:SF108">
    <property type="entry name" value="TETRATRICOPEPTIDE REPEAT PROTEIN 28"/>
    <property type="match status" value="1"/>
</dbReference>
<keyword evidence="3" id="KW-0472">Membrane</keyword>
<feature type="coiled-coil region" evidence="2">
    <location>
        <begin position="190"/>
        <end position="253"/>
    </location>
</feature>
<feature type="repeat" description="TPR" evidence="1">
    <location>
        <begin position="217"/>
        <end position="250"/>
    </location>
</feature>
<sequence>MTEPIYYSTQVQRVRLALEDRQLSQALAYLQSIVPDDEQRKREIAYLYGWYYVLLQDWEAAIQALSPFVQQNLAHPGHVDIEEVREIHLEREKIAYFLLYLGIAALNLSLYSDASYHFAGCLCLLRTRRIPLPSVRIKAHYLWGLASVGCGRLQLAIEKYTRALQLCRFYHDQEEVPHVHYGLCLTHQLRKEYEEALKHGQEALQLYRERDDKQLEAWSLYLLGRTYRELKQYERATAMLEEALQLNQETTNAPLITLMICSSQITLFLSLDELEQAWAKCQYLLPLVERWEKRKEYMHLCARAYRAIGKTRYKQALRSSEKGVRMIFLRAASDLYKRAVHCLSLVQSDVDLALLYTEWAGVLEAQGEHVQAIDCWREAYQAAQREEFANTSMIVPV</sequence>
<dbReference type="AlphaFoldDB" id="A0A326UCZ9"/>
<dbReference type="Gene3D" id="1.25.40.10">
    <property type="entry name" value="Tetratricopeptide repeat domain"/>
    <property type="match status" value="1"/>
</dbReference>
<dbReference type="Proteomes" id="UP000248806">
    <property type="component" value="Unassembled WGS sequence"/>
</dbReference>
<comment type="caution">
    <text evidence="4">The sequence shown here is derived from an EMBL/GenBank/DDBJ whole genome shotgun (WGS) entry which is preliminary data.</text>
</comment>
<dbReference type="RefSeq" id="WP_170142415.1">
    <property type="nucleotide sequence ID" value="NZ_BIFX01000001.1"/>
</dbReference>
<dbReference type="PROSITE" id="PS50005">
    <property type="entry name" value="TPR"/>
    <property type="match status" value="1"/>
</dbReference>
<dbReference type="PANTHER" id="PTHR10098">
    <property type="entry name" value="RAPSYN-RELATED"/>
    <property type="match status" value="1"/>
</dbReference>
<evidence type="ECO:0000313" key="4">
    <source>
        <dbReference type="EMBL" id="PZW34509.1"/>
    </source>
</evidence>
<evidence type="ECO:0000256" key="1">
    <source>
        <dbReference type="PROSITE-ProRule" id="PRU00339"/>
    </source>
</evidence>
<reference evidence="4 5" key="1">
    <citation type="submission" date="2018-06" db="EMBL/GenBank/DDBJ databases">
        <title>Genomic Encyclopedia of Archaeal and Bacterial Type Strains, Phase II (KMG-II): from individual species to whole genera.</title>
        <authorList>
            <person name="Goeker M."/>
        </authorList>
    </citation>
    <scope>NUCLEOTIDE SEQUENCE [LARGE SCALE GENOMIC DNA]</scope>
    <source>
        <strain evidence="4 5">ATCC BAA-1881</strain>
    </source>
</reference>
<keyword evidence="1" id="KW-0802">TPR repeat</keyword>
<dbReference type="SUPFAM" id="SSF48452">
    <property type="entry name" value="TPR-like"/>
    <property type="match status" value="2"/>
</dbReference>
<keyword evidence="3" id="KW-0812">Transmembrane</keyword>
<name>A0A326UCZ9_THEHA</name>
<keyword evidence="5" id="KW-1185">Reference proteome</keyword>
<dbReference type="InterPro" id="IPR011990">
    <property type="entry name" value="TPR-like_helical_dom_sf"/>
</dbReference>
<evidence type="ECO:0000256" key="2">
    <source>
        <dbReference type="SAM" id="Coils"/>
    </source>
</evidence>
<proteinExistence type="predicted"/>
<dbReference type="SMART" id="SM00028">
    <property type="entry name" value="TPR"/>
    <property type="match status" value="4"/>
</dbReference>
<feature type="transmembrane region" description="Helical" evidence="3">
    <location>
        <begin position="94"/>
        <end position="112"/>
    </location>
</feature>
<keyword evidence="2" id="KW-0175">Coiled coil</keyword>
<evidence type="ECO:0000256" key="3">
    <source>
        <dbReference type="SAM" id="Phobius"/>
    </source>
</evidence>
<gene>
    <name evidence="4" type="ORF">EI42_01346</name>
</gene>
<dbReference type="InterPro" id="IPR019734">
    <property type="entry name" value="TPR_rpt"/>
</dbReference>